<dbReference type="SUPFAM" id="SSF52172">
    <property type="entry name" value="CheY-like"/>
    <property type="match status" value="1"/>
</dbReference>
<proteinExistence type="predicted"/>
<dbReference type="InterPro" id="IPR001789">
    <property type="entry name" value="Sig_transdc_resp-reg_receiver"/>
</dbReference>
<evidence type="ECO:0000313" key="4">
    <source>
        <dbReference type="EMBL" id="PIP31548.1"/>
    </source>
</evidence>
<dbReference type="InterPro" id="IPR050595">
    <property type="entry name" value="Bact_response_regulator"/>
</dbReference>
<dbReference type="SMART" id="SM00448">
    <property type="entry name" value="REC"/>
    <property type="match status" value="1"/>
</dbReference>
<keyword evidence="1 2" id="KW-0597">Phosphoprotein</keyword>
<evidence type="ECO:0000259" key="3">
    <source>
        <dbReference type="PROSITE" id="PS50110"/>
    </source>
</evidence>
<gene>
    <name evidence="4" type="ORF">COX24_02825</name>
</gene>
<feature type="modified residue" description="4-aspartylphosphate" evidence="2">
    <location>
        <position position="52"/>
    </location>
</feature>
<comment type="caution">
    <text evidence="4">The sequence shown here is derived from an EMBL/GenBank/DDBJ whole genome shotgun (WGS) entry which is preliminary data.</text>
</comment>
<name>A0A2G9ZGT8_9BACT</name>
<evidence type="ECO:0000256" key="1">
    <source>
        <dbReference type="ARBA" id="ARBA00022553"/>
    </source>
</evidence>
<dbReference type="EMBL" id="PCSB01000061">
    <property type="protein sequence ID" value="PIP31548.1"/>
    <property type="molecule type" value="Genomic_DNA"/>
</dbReference>
<dbReference type="PANTHER" id="PTHR44591:SF3">
    <property type="entry name" value="RESPONSE REGULATORY DOMAIN-CONTAINING PROTEIN"/>
    <property type="match status" value="1"/>
</dbReference>
<dbReference type="PROSITE" id="PS50110">
    <property type="entry name" value="RESPONSE_REGULATORY"/>
    <property type="match status" value="1"/>
</dbReference>
<accession>A0A2G9ZGT8</accession>
<feature type="domain" description="Response regulatory" evidence="3">
    <location>
        <begin position="3"/>
        <end position="119"/>
    </location>
</feature>
<evidence type="ECO:0000313" key="5">
    <source>
        <dbReference type="Proteomes" id="UP000230447"/>
    </source>
</evidence>
<dbReference type="InterPro" id="IPR011006">
    <property type="entry name" value="CheY-like_superfamily"/>
</dbReference>
<organism evidence="4 5">
    <name type="scientific">bacterium (Candidatus Gribaldobacteria) CG23_combo_of_CG06-09_8_20_14_all_37_87_8</name>
    <dbReference type="NCBI Taxonomy" id="2014278"/>
    <lineage>
        <taxon>Bacteria</taxon>
        <taxon>Candidatus Gribaldobacteria</taxon>
    </lineage>
</organism>
<dbReference type="PANTHER" id="PTHR44591">
    <property type="entry name" value="STRESS RESPONSE REGULATOR PROTEIN 1"/>
    <property type="match status" value="1"/>
</dbReference>
<reference evidence="4 5" key="1">
    <citation type="submission" date="2017-09" db="EMBL/GenBank/DDBJ databases">
        <title>Depth-based differentiation of microbial function through sediment-hosted aquifers and enrichment of novel symbionts in the deep terrestrial subsurface.</title>
        <authorList>
            <person name="Probst A.J."/>
            <person name="Ladd B."/>
            <person name="Jarett J.K."/>
            <person name="Geller-Mcgrath D.E."/>
            <person name="Sieber C.M."/>
            <person name="Emerson J.B."/>
            <person name="Anantharaman K."/>
            <person name="Thomas B.C."/>
            <person name="Malmstrom R."/>
            <person name="Stieglmeier M."/>
            <person name="Klingl A."/>
            <person name="Woyke T."/>
            <person name="Ryan C.M."/>
            <person name="Banfield J.F."/>
        </authorList>
    </citation>
    <scope>NUCLEOTIDE SEQUENCE [LARGE SCALE GENOMIC DNA]</scope>
    <source>
        <strain evidence="4">CG23_combo_of_CG06-09_8_20_14_all_37_87_8</strain>
    </source>
</reference>
<dbReference type="Proteomes" id="UP000230447">
    <property type="component" value="Unassembled WGS sequence"/>
</dbReference>
<protein>
    <submittedName>
        <fullName evidence="4">Response regulator</fullName>
    </submittedName>
</protein>
<evidence type="ECO:0000256" key="2">
    <source>
        <dbReference type="PROSITE-ProRule" id="PRU00169"/>
    </source>
</evidence>
<dbReference type="Gene3D" id="3.40.50.2300">
    <property type="match status" value="1"/>
</dbReference>
<dbReference type="GO" id="GO:0000160">
    <property type="term" value="P:phosphorelay signal transduction system"/>
    <property type="evidence" value="ECO:0007669"/>
    <property type="project" value="InterPro"/>
</dbReference>
<sequence>MKKILFIEDESALQKSMGDSLRREGWEVLSALNGEIGLRQAKTECPDLILLDLILPKMDGFEVFRELKKNKETVNIPVIVLTNLEQMEDVEKALELGAKTYLVKANYTLSEVVSKIKDILK</sequence>
<dbReference type="AlphaFoldDB" id="A0A2G9ZGT8"/>
<dbReference type="Pfam" id="PF00072">
    <property type="entry name" value="Response_reg"/>
    <property type="match status" value="1"/>
</dbReference>